<accession>A0A540LQR2</accession>
<evidence type="ECO:0000313" key="1">
    <source>
        <dbReference type="EMBL" id="TQD88738.1"/>
    </source>
</evidence>
<dbReference type="STRING" id="106549.A0A540LQR2"/>
<dbReference type="PANTHER" id="PTHR31973:SF195">
    <property type="entry name" value="MUDR FAMILY TRANSPOSASE"/>
    <property type="match status" value="1"/>
</dbReference>
<dbReference type="AlphaFoldDB" id="A0A540LQR2"/>
<gene>
    <name evidence="1" type="ORF">C1H46_025698</name>
</gene>
<reference evidence="1 2" key="1">
    <citation type="journal article" date="2019" name="G3 (Bethesda)">
        <title>Sequencing of a Wild Apple (Malus baccata) Genome Unravels the Differences Between Cultivated and Wild Apple Species Regarding Disease Resistance and Cold Tolerance.</title>
        <authorList>
            <person name="Chen X."/>
        </authorList>
    </citation>
    <scope>NUCLEOTIDE SEQUENCE [LARGE SCALE GENOMIC DNA]</scope>
    <source>
        <strain evidence="2">cv. Shandingzi</strain>
        <tissue evidence="1">Leaves</tissue>
    </source>
</reference>
<dbReference type="PANTHER" id="PTHR31973">
    <property type="entry name" value="POLYPROTEIN, PUTATIVE-RELATED"/>
    <property type="match status" value="1"/>
</dbReference>
<keyword evidence="2" id="KW-1185">Reference proteome</keyword>
<organism evidence="1 2">
    <name type="scientific">Malus baccata</name>
    <name type="common">Siberian crab apple</name>
    <name type="synonym">Pyrus baccata</name>
    <dbReference type="NCBI Taxonomy" id="106549"/>
    <lineage>
        <taxon>Eukaryota</taxon>
        <taxon>Viridiplantae</taxon>
        <taxon>Streptophyta</taxon>
        <taxon>Embryophyta</taxon>
        <taxon>Tracheophyta</taxon>
        <taxon>Spermatophyta</taxon>
        <taxon>Magnoliopsida</taxon>
        <taxon>eudicotyledons</taxon>
        <taxon>Gunneridae</taxon>
        <taxon>Pentapetalae</taxon>
        <taxon>rosids</taxon>
        <taxon>fabids</taxon>
        <taxon>Rosales</taxon>
        <taxon>Rosaceae</taxon>
        <taxon>Amygdaloideae</taxon>
        <taxon>Maleae</taxon>
        <taxon>Malus</taxon>
    </lineage>
</organism>
<sequence length="207" mass="24064">MIFPPLTPNRNLIMSTNIWVNMTLIDLTIVQQMSGRVIFLMRVKVIKMVQLSFVENLHNTFEVGFDFKFTRNDWKRVTVVWSKKLSEGCQWHVHDVVQEPSGCFIIKKLNNIHTCIERIRQKGNKRFDPSVLSSFLTAKVRSNPSIKVNDVMREMKESYGLDVKYHATLCGKDIADNEVNSDEALSFGFLFWYLDEFVHANDGSFLH</sequence>
<name>A0A540LQR2_MALBA</name>
<proteinExistence type="predicted"/>
<evidence type="ECO:0000313" key="2">
    <source>
        <dbReference type="Proteomes" id="UP000315295"/>
    </source>
</evidence>
<comment type="caution">
    <text evidence="1">The sequence shown here is derived from an EMBL/GenBank/DDBJ whole genome shotgun (WGS) entry which is preliminary data.</text>
</comment>
<dbReference type="Proteomes" id="UP000315295">
    <property type="component" value="Unassembled WGS sequence"/>
</dbReference>
<protein>
    <recommendedName>
        <fullName evidence="3">Transposase MuDR plant domain-containing protein</fullName>
    </recommendedName>
</protein>
<evidence type="ECO:0008006" key="3">
    <source>
        <dbReference type="Google" id="ProtNLM"/>
    </source>
</evidence>
<dbReference type="EMBL" id="VIEB01000501">
    <property type="protein sequence ID" value="TQD88738.1"/>
    <property type="molecule type" value="Genomic_DNA"/>
</dbReference>